<dbReference type="InterPro" id="IPR023867">
    <property type="entry name" value="Sulphatase_maturase_rSAM"/>
</dbReference>
<dbReference type="GO" id="GO:0051539">
    <property type="term" value="F:4 iron, 4 sulfur cluster binding"/>
    <property type="evidence" value="ECO:0007669"/>
    <property type="project" value="UniProtKB-KW"/>
</dbReference>
<dbReference type="PANTHER" id="PTHR43273:SF3">
    <property type="entry name" value="ANAEROBIC SULFATASE-MATURATING ENZYME HOMOLOG ASLB-RELATED"/>
    <property type="match status" value="1"/>
</dbReference>
<gene>
    <name evidence="9" type="ORF">LCGC14_2105640</name>
</gene>
<evidence type="ECO:0000256" key="1">
    <source>
        <dbReference type="ARBA" id="ARBA00001966"/>
    </source>
</evidence>
<dbReference type="SFLD" id="SFLDG01067">
    <property type="entry name" value="SPASM/twitch_domain_containing"/>
    <property type="match status" value="1"/>
</dbReference>
<dbReference type="PROSITE" id="PS01305">
    <property type="entry name" value="MOAA_NIFB_PQQE"/>
    <property type="match status" value="1"/>
</dbReference>
<dbReference type="SUPFAM" id="SSF102114">
    <property type="entry name" value="Radical SAM enzymes"/>
    <property type="match status" value="1"/>
</dbReference>
<protein>
    <recommendedName>
        <fullName evidence="8">Radical SAM core domain-containing protein</fullName>
    </recommendedName>
</protein>
<dbReference type="SFLD" id="SFLDG01384">
    <property type="entry name" value="thioether_bond_formation_requi"/>
    <property type="match status" value="1"/>
</dbReference>
<name>A0A0F9GLT3_9ZZZZ</name>
<comment type="caution">
    <text evidence="9">The sequence shown here is derived from an EMBL/GenBank/DDBJ whole genome shotgun (WGS) entry which is preliminary data.</text>
</comment>
<evidence type="ECO:0000256" key="6">
    <source>
        <dbReference type="ARBA" id="ARBA00023014"/>
    </source>
</evidence>
<dbReference type="PROSITE" id="PS51918">
    <property type="entry name" value="RADICAL_SAM"/>
    <property type="match status" value="1"/>
</dbReference>
<dbReference type="EMBL" id="LAZR01025918">
    <property type="protein sequence ID" value="KKL70365.1"/>
    <property type="molecule type" value="Genomic_DNA"/>
</dbReference>
<proteinExistence type="inferred from homology"/>
<dbReference type="InterPro" id="IPR007197">
    <property type="entry name" value="rSAM"/>
</dbReference>
<keyword evidence="3" id="KW-0949">S-adenosyl-L-methionine</keyword>
<evidence type="ECO:0000256" key="2">
    <source>
        <dbReference type="ARBA" id="ARBA00022485"/>
    </source>
</evidence>
<keyword evidence="4" id="KW-0479">Metal-binding</keyword>
<sequence length="375" mass="42032">MGNIFSFFPDTRVSVSDDGTRIAPNVDRPRHHEPGCVLTINLTTACNLQCKYCYQEHLDRRTLSLQDVQRALKQVSTAACLPLVGIQFFGGEPLLELGLFKEIVSLCECEYPELSFSVVTNGTLLDRDTATFFRMHGISVITSWDGYGRYRVDRSGSDSSMRVLTNILQAAPILGDNLWVRFTVTPDVKDLVAPIRDLSETHIGQFIIKDVSWGGSDMVRTDLRRSKELYRHLAIYYLGEHRRNRDLLLCARGVGFSTILDDLASRKPRQMGCQGGISKLTLTADGEYIPCPRYGGANSNTFGSLSVGLTTEYYQPFRARCCPSACEACFAKPVCGGPCHPDLDHKPPDCSACELVRYRTILAIWLRHQMWKEPC</sequence>
<keyword evidence="2" id="KW-0004">4Fe-4S</keyword>
<dbReference type="GO" id="GO:0046872">
    <property type="term" value="F:metal ion binding"/>
    <property type="evidence" value="ECO:0007669"/>
    <property type="project" value="UniProtKB-KW"/>
</dbReference>
<dbReference type="AlphaFoldDB" id="A0A0F9GLT3"/>
<comment type="similarity">
    <text evidence="7">Belongs to the radical SAM superfamily. Anaerobic sulfatase-maturating enzyme family.</text>
</comment>
<dbReference type="Pfam" id="PF04055">
    <property type="entry name" value="Radical_SAM"/>
    <property type="match status" value="1"/>
</dbReference>
<keyword evidence="5" id="KW-0408">Iron</keyword>
<dbReference type="PANTHER" id="PTHR43273">
    <property type="entry name" value="ANAEROBIC SULFATASE-MATURATING ENZYME HOMOLOG ASLB-RELATED"/>
    <property type="match status" value="1"/>
</dbReference>
<dbReference type="InterPro" id="IPR058240">
    <property type="entry name" value="rSAM_sf"/>
</dbReference>
<accession>A0A0F9GLT3</accession>
<feature type="domain" description="Radical SAM core" evidence="8">
    <location>
        <begin position="32"/>
        <end position="240"/>
    </location>
</feature>
<evidence type="ECO:0000256" key="5">
    <source>
        <dbReference type="ARBA" id="ARBA00023004"/>
    </source>
</evidence>
<keyword evidence="6" id="KW-0411">Iron-sulfur</keyword>
<dbReference type="GO" id="GO:0016491">
    <property type="term" value="F:oxidoreductase activity"/>
    <property type="evidence" value="ECO:0007669"/>
    <property type="project" value="InterPro"/>
</dbReference>
<dbReference type="InterPro" id="IPR000385">
    <property type="entry name" value="MoaA_NifB_PqqE_Fe-S-bd_CS"/>
</dbReference>
<evidence type="ECO:0000256" key="7">
    <source>
        <dbReference type="ARBA" id="ARBA00023601"/>
    </source>
</evidence>
<dbReference type="SFLD" id="SFLDG01386">
    <property type="entry name" value="main_SPASM_domain-containing"/>
    <property type="match status" value="1"/>
</dbReference>
<comment type="cofactor">
    <cofactor evidence="1">
        <name>[4Fe-4S] cluster</name>
        <dbReference type="ChEBI" id="CHEBI:49883"/>
    </cofactor>
</comment>
<evidence type="ECO:0000259" key="8">
    <source>
        <dbReference type="PROSITE" id="PS51918"/>
    </source>
</evidence>
<organism evidence="9">
    <name type="scientific">marine sediment metagenome</name>
    <dbReference type="NCBI Taxonomy" id="412755"/>
    <lineage>
        <taxon>unclassified sequences</taxon>
        <taxon>metagenomes</taxon>
        <taxon>ecological metagenomes</taxon>
    </lineage>
</organism>
<evidence type="ECO:0000256" key="4">
    <source>
        <dbReference type="ARBA" id="ARBA00022723"/>
    </source>
</evidence>
<dbReference type="SFLD" id="SFLDS00029">
    <property type="entry name" value="Radical_SAM"/>
    <property type="match status" value="1"/>
</dbReference>
<evidence type="ECO:0000256" key="3">
    <source>
        <dbReference type="ARBA" id="ARBA00022691"/>
    </source>
</evidence>
<reference evidence="9" key="1">
    <citation type="journal article" date="2015" name="Nature">
        <title>Complex archaea that bridge the gap between prokaryotes and eukaryotes.</title>
        <authorList>
            <person name="Spang A."/>
            <person name="Saw J.H."/>
            <person name="Jorgensen S.L."/>
            <person name="Zaremba-Niedzwiedzka K."/>
            <person name="Martijn J."/>
            <person name="Lind A.E."/>
            <person name="van Eijk R."/>
            <person name="Schleper C."/>
            <person name="Guy L."/>
            <person name="Ettema T.J."/>
        </authorList>
    </citation>
    <scope>NUCLEOTIDE SEQUENCE</scope>
</reference>
<dbReference type="CDD" id="cd01335">
    <property type="entry name" value="Radical_SAM"/>
    <property type="match status" value="1"/>
</dbReference>
<dbReference type="InterPro" id="IPR013785">
    <property type="entry name" value="Aldolase_TIM"/>
</dbReference>
<evidence type="ECO:0000313" key="9">
    <source>
        <dbReference type="EMBL" id="KKL70365.1"/>
    </source>
</evidence>
<dbReference type="Gene3D" id="3.20.20.70">
    <property type="entry name" value="Aldolase class I"/>
    <property type="match status" value="1"/>
</dbReference>